<feature type="region of interest" description="Disordered" evidence="3">
    <location>
        <begin position="412"/>
        <end position="459"/>
    </location>
</feature>
<dbReference type="PANTHER" id="PTHR12585">
    <property type="entry name" value="SCC1 / RAD21 FAMILY MEMBER"/>
    <property type="match status" value="1"/>
</dbReference>
<dbReference type="AlphaFoldDB" id="A0A8J2MYS2"/>
<dbReference type="EMBL" id="CAJRGZ010000017">
    <property type="protein sequence ID" value="CAG5156293.1"/>
    <property type="molecule type" value="Genomic_DNA"/>
</dbReference>
<feature type="compositionally biased region" description="Acidic residues" evidence="3">
    <location>
        <begin position="682"/>
        <end position="695"/>
    </location>
</feature>
<organism evidence="5 6">
    <name type="scientific">Alternaria atra</name>
    <dbReference type="NCBI Taxonomy" id="119953"/>
    <lineage>
        <taxon>Eukaryota</taxon>
        <taxon>Fungi</taxon>
        <taxon>Dikarya</taxon>
        <taxon>Ascomycota</taxon>
        <taxon>Pezizomycotina</taxon>
        <taxon>Dothideomycetes</taxon>
        <taxon>Pleosporomycetidae</taxon>
        <taxon>Pleosporales</taxon>
        <taxon>Pleosporineae</taxon>
        <taxon>Pleosporaceae</taxon>
        <taxon>Alternaria</taxon>
        <taxon>Alternaria sect. Ulocladioides</taxon>
    </lineage>
</organism>
<dbReference type="GO" id="GO:0005634">
    <property type="term" value="C:nucleus"/>
    <property type="evidence" value="ECO:0007669"/>
    <property type="project" value="UniProtKB-SubCell"/>
</dbReference>
<evidence type="ECO:0000256" key="1">
    <source>
        <dbReference type="ARBA" id="ARBA00004123"/>
    </source>
</evidence>
<dbReference type="InterPro" id="IPR039781">
    <property type="entry name" value="Rad21/Rec8-like"/>
</dbReference>
<dbReference type="GO" id="GO:0007064">
    <property type="term" value="P:mitotic sister chromatid cohesion"/>
    <property type="evidence" value="ECO:0007669"/>
    <property type="project" value="TreeGrafter"/>
</dbReference>
<evidence type="ECO:0000256" key="2">
    <source>
        <dbReference type="ARBA" id="ARBA00023242"/>
    </source>
</evidence>
<sequence length="754" mass="81677">MFYSHEVLTSRKYGVATVWLVATLGSKSGLKRINRKQILEVDVSKACQTIVDPVAPMALRLQGNLLYGVSQVYLKQCGYVLSDAEDAHNTLRTMLRTVKNTALDPDAGKARPERLIFEDDPSFLPEFALSPPELLSELGHNFNLDITRSGDSQSLTPFGSQRLLSSHADAFGGLILPTSSPVTAGEFRLEGDDVAGIAGAPSGMSGAGDIAEIEDPDFMFGDNGEVIQFSAQRSVARTPIRIPAGTMSGDVKASARIRKEHEEGLQAGNQFPGDQVDMDFPICGDDPAGGEAFSSGGQQQSSEHSEVVESSDTFAAPMHRRRAPRTLPTDSAIELRNKELADWTKNYRQNMKAAARKKIQIRVAGQARKNAEHYVWGSGIGDIGQRILSGQGSSPFDMFIGDNLFETITGLSRNNPTRAKHDRDSGIDDATQEESRRVRQKTGEPEVGRSADDEDLPMLGDDDIAIELPREGVSALDDQQIFSAMPWNISASNRGSSAIPRSGRVGMMGSTDHSRPGSRLVSASPLHGRGQPIALEGLKNFTSDVDYGGDEFGLSGPSSDDPELVVQEPSARVREALSTEGENFITFMNERIVEKRERAQADLQHMSDVLQPEAAADIEEIAFEELLPPTENTKVIACQGFMMVLGLGSKGMLDVQQPRHLGMISLKLTEKAKAMHAVNISDGEESDGDDIEADDGITKGDRAVDPQGIAEQLGAQDQETQEHDAVDGQEGQFQEQFAAGHAAQEDDHDSLYDD</sequence>
<dbReference type="PANTHER" id="PTHR12585:SF70">
    <property type="entry name" value="RAD21_REC8 N TERMINAL DOMAIN PROTEIN (AFU_ORTHOLOGUE AFUA_6G02900)"/>
    <property type="match status" value="1"/>
</dbReference>
<comment type="caution">
    <text evidence="5">The sequence shown here is derived from an EMBL/GenBank/DDBJ whole genome shotgun (WGS) entry which is preliminary data.</text>
</comment>
<keyword evidence="6" id="KW-1185">Reference proteome</keyword>
<dbReference type="OrthoDB" id="5427633at2759"/>
<keyword evidence="2" id="KW-0539">Nucleus</keyword>
<dbReference type="GO" id="GO:0003682">
    <property type="term" value="F:chromatin binding"/>
    <property type="evidence" value="ECO:0007669"/>
    <property type="project" value="TreeGrafter"/>
</dbReference>
<gene>
    <name evidence="5" type="ORF">ALTATR162_LOCUS4091</name>
</gene>
<dbReference type="Pfam" id="PF04825">
    <property type="entry name" value="Rad21_Rec8_N"/>
    <property type="match status" value="1"/>
</dbReference>
<dbReference type="GO" id="GO:0030892">
    <property type="term" value="C:mitotic cohesin complex"/>
    <property type="evidence" value="ECO:0007669"/>
    <property type="project" value="TreeGrafter"/>
</dbReference>
<feature type="region of interest" description="Disordered" evidence="3">
    <location>
        <begin position="679"/>
        <end position="707"/>
    </location>
</feature>
<evidence type="ECO:0000313" key="5">
    <source>
        <dbReference type="EMBL" id="CAG5156293.1"/>
    </source>
</evidence>
<reference evidence="5" key="1">
    <citation type="submission" date="2021-05" db="EMBL/GenBank/DDBJ databases">
        <authorList>
            <person name="Stam R."/>
        </authorList>
    </citation>
    <scope>NUCLEOTIDE SEQUENCE</scope>
    <source>
        <strain evidence="5">CS162</strain>
    </source>
</reference>
<dbReference type="InterPro" id="IPR006910">
    <property type="entry name" value="Rad21_Rec8_N"/>
</dbReference>
<evidence type="ECO:0000313" key="6">
    <source>
        <dbReference type="Proteomes" id="UP000676310"/>
    </source>
</evidence>
<evidence type="ECO:0000259" key="4">
    <source>
        <dbReference type="Pfam" id="PF04825"/>
    </source>
</evidence>
<comment type="subcellular location">
    <subcellularLocation>
        <location evidence="1">Nucleus</location>
    </subcellularLocation>
</comment>
<accession>A0A8J2MYS2</accession>
<dbReference type="GeneID" id="67015720"/>
<feature type="compositionally biased region" description="Basic and acidic residues" evidence="3">
    <location>
        <begin position="433"/>
        <end position="451"/>
    </location>
</feature>
<dbReference type="RefSeq" id="XP_043167636.1">
    <property type="nucleotide sequence ID" value="XM_043311701.1"/>
</dbReference>
<feature type="domain" description="Rad21/Rec8-like protein N-terminal" evidence="4">
    <location>
        <begin position="1"/>
        <end position="111"/>
    </location>
</feature>
<proteinExistence type="predicted"/>
<protein>
    <recommendedName>
        <fullName evidence="4">Rad21/Rec8-like protein N-terminal domain-containing protein</fullName>
    </recommendedName>
</protein>
<dbReference type="Proteomes" id="UP000676310">
    <property type="component" value="Unassembled WGS sequence"/>
</dbReference>
<evidence type="ECO:0000256" key="3">
    <source>
        <dbReference type="SAM" id="MobiDB-lite"/>
    </source>
</evidence>
<dbReference type="CDD" id="cd21789">
    <property type="entry name" value="Rad21_Rec8_M_SpRec8p-like"/>
    <property type="match status" value="1"/>
</dbReference>
<feature type="region of interest" description="Disordered" evidence="3">
    <location>
        <begin position="285"/>
        <end position="329"/>
    </location>
</feature>
<name>A0A8J2MYS2_9PLEO</name>